<dbReference type="NCBIfam" id="TIGR01313">
    <property type="entry name" value="therm_gnt_kin"/>
    <property type="match status" value="1"/>
</dbReference>
<evidence type="ECO:0000256" key="5">
    <source>
        <dbReference type="ARBA" id="ARBA00022741"/>
    </source>
</evidence>
<dbReference type="CDD" id="cd02021">
    <property type="entry name" value="GntK"/>
    <property type="match status" value="1"/>
</dbReference>
<evidence type="ECO:0000256" key="4">
    <source>
        <dbReference type="ARBA" id="ARBA00022679"/>
    </source>
</evidence>
<sequence>MTLNESLPKVIILAGTTGTGKSNIGVYLSKHYENKYSNIKFVEGDDLHPEENIIKMSTGHPLNDDDRWEWLKTVAHRGAEYATKGHAIGYSQGFSIVACSSLKLKYRDLIRQVEPNVNFYFIFLYASKDTIYSRLRQRKGHFMKANMLDSQFADLELPDVTKEKNCFIVNMDGLTFEKIEKKVLSLCDTYIIL</sequence>
<evidence type="ECO:0000313" key="11">
    <source>
        <dbReference type="Proteomes" id="UP001306508"/>
    </source>
</evidence>
<comment type="caution">
    <text evidence="10">The sequence shown here is derived from an EMBL/GenBank/DDBJ whole genome shotgun (WGS) entry which is preliminary data.</text>
</comment>
<evidence type="ECO:0000313" key="10">
    <source>
        <dbReference type="EMBL" id="KAK5778609.1"/>
    </source>
</evidence>
<dbReference type="GO" id="GO:0005975">
    <property type="term" value="P:carbohydrate metabolic process"/>
    <property type="evidence" value="ECO:0007669"/>
    <property type="project" value="InterPro"/>
</dbReference>
<dbReference type="EC" id="2.7.1.12" evidence="3 9"/>
<reference evidence="11" key="1">
    <citation type="submission" date="2023-07" db="EMBL/GenBank/DDBJ databases">
        <title>A draft genome of Kazachstania heterogenica Y-27499.</title>
        <authorList>
            <person name="Donic C."/>
            <person name="Kralova J.S."/>
            <person name="Fidel L."/>
            <person name="Ben-Dor S."/>
            <person name="Jung S."/>
        </authorList>
    </citation>
    <scope>NUCLEOTIDE SEQUENCE [LARGE SCALE GENOMIC DNA]</scope>
    <source>
        <strain evidence="11">Y27499</strain>
    </source>
</reference>
<name>A0AAN7W055_9SACH</name>
<dbReference type="Pfam" id="PF13238">
    <property type="entry name" value="AAA_18"/>
    <property type="match status" value="1"/>
</dbReference>
<dbReference type="GO" id="GO:0005737">
    <property type="term" value="C:cytoplasm"/>
    <property type="evidence" value="ECO:0007669"/>
    <property type="project" value="TreeGrafter"/>
</dbReference>
<comment type="similarity">
    <text evidence="2 9">Belongs to the gluconokinase GntK/GntV family.</text>
</comment>
<evidence type="ECO:0000256" key="2">
    <source>
        <dbReference type="ARBA" id="ARBA00008420"/>
    </source>
</evidence>
<comment type="pathway">
    <text evidence="1 9">Carbohydrate acid metabolism; D-gluconate degradation.</text>
</comment>
<organism evidence="10 11">
    <name type="scientific">Arxiozyma heterogenica</name>
    <dbReference type="NCBI Taxonomy" id="278026"/>
    <lineage>
        <taxon>Eukaryota</taxon>
        <taxon>Fungi</taxon>
        <taxon>Dikarya</taxon>
        <taxon>Ascomycota</taxon>
        <taxon>Saccharomycotina</taxon>
        <taxon>Saccharomycetes</taxon>
        <taxon>Saccharomycetales</taxon>
        <taxon>Saccharomycetaceae</taxon>
        <taxon>Arxiozyma</taxon>
    </lineage>
</organism>
<accession>A0AAN7W055</accession>
<keyword evidence="6 9" id="KW-0418">Kinase</keyword>
<gene>
    <name evidence="10" type="ORF">RI543_004278</name>
</gene>
<dbReference type="PANTHER" id="PTHR43442">
    <property type="entry name" value="GLUCONOKINASE-RELATED"/>
    <property type="match status" value="1"/>
</dbReference>
<keyword evidence="4 9" id="KW-0808">Transferase</keyword>
<dbReference type="InterPro" id="IPR027417">
    <property type="entry name" value="P-loop_NTPase"/>
</dbReference>
<protein>
    <recommendedName>
        <fullName evidence="3 9">Gluconokinase</fullName>
        <ecNumber evidence="3 9">2.7.1.12</ecNumber>
    </recommendedName>
</protein>
<keyword evidence="7 9" id="KW-0067">ATP-binding</keyword>
<evidence type="ECO:0000256" key="8">
    <source>
        <dbReference type="ARBA" id="ARBA00048090"/>
    </source>
</evidence>
<proteinExistence type="inferred from homology"/>
<dbReference type="SUPFAM" id="SSF52540">
    <property type="entry name" value="P-loop containing nucleoside triphosphate hydrolases"/>
    <property type="match status" value="1"/>
</dbReference>
<evidence type="ECO:0000256" key="6">
    <source>
        <dbReference type="ARBA" id="ARBA00022777"/>
    </source>
</evidence>
<dbReference type="PANTHER" id="PTHR43442:SF3">
    <property type="entry name" value="GLUCONOKINASE-RELATED"/>
    <property type="match status" value="1"/>
</dbReference>
<evidence type="ECO:0000256" key="3">
    <source>
        <dbReference type="ARBA" id="ARBA00012054"/>
    </source>
</evidence>
<dbReference type="Gene3D" id="3.40.50.300">
    <property type="entry name" value="P-loop containing nucleotide triphosphate hydrolases"/>
    <property type="match status" value="1"/>
</dbReference>
<comment type="catalytic activity">
    <reaction evidence="8 9">
        <text>D-gluconate + ATP = 6-phospho-D-gluconate + ADP + H(+)</text>
        <dbReference type="Rhea" id="RHEA:19433"/>
        <dbReference type="ChEBI" id="CHEBI:15378"/>
        <dbReference type="ChEBI" id="CHEBI:18391"/>
        <dbReference type="ChEBI" id="CHEBI:30616"/>
        <dbReference type="ChEBI" id="CHEBI:58759"/>
        <dbReference type="ChEBI" id="CHEBI:456216"/>
        <dbReference type="EC" id="2.7.1.12"/>
    </reaction>
</comment>
<dbReference type="InterPro" id="IPR006001">
    <property type="entry name" value="Therm_gnt_kin"/>
</dbReference>
<dbReference type="EMBL" id="JAWIZZ010000053">
    <property type="protein sequence ID" value="KAK5778609.1"/>
    <property type="molecule type" value="Genomic_DNA"/>
</dbReference>
<dbReference type="GO" id="GO:0046316">
    <property type="term" value="F:gluconokinase activity"/>
    <property type="evidence" value="ECO:0007669"/>
    <property type="project" value="UniProtKB-EC"/>
</dbReference>
<keyword evidence="5 9" id="KW-0547">Nucleotide-binding</keyword>
<dbReference type="AlphaFoldDB" id="A0AAN7W055"/>
<evidence type="ECO:0000256" key="1">
    <source>
        <dbReference type="ARBA" id="ARBA00004875"/>
    </source>
</evidence>
<evidence type="ECO:0000256" key="9">
    <source>
        <dbReference type="RuleBase" id="RU363066"/>
    </source>
</evidence>
<dbReference type="Proteomes" id="UP001306508">
    <property type="component" value="Unassembled WGS sequence"/>
</dbReference>
<keyword evidence="11" id="KW-1185">Reference proteome</keyword>
<dbReference type="GO" id="GO:0005524">
    <property type="term" value="F:ATP binding"/>
    <property type="evidence" value="ECO:0007669"/>
    <property type="project" value="UniProtKB-KW"/>
</dbReference>
<evidence type="ECO:0000256" key="7">
    <source>
        <dbReference type="ARBA" id="ARBA00022840"/>
    </source>
</evidence>